<evidence type="ECO:0008006" key="10">
    <source>
        <dbReference type="Google" id="ProtNLM"/>
    </source>
</evidence>
<dbReference type="VEuPathDB" id="FungiDB:TERG_06469"/>
<comment type="caution">
    <text evidence="8">The sequence shown here is derived from an EMBL/GenBank/DDBJ whole genome shotgun (WGS) entry which is preliminary data.</text>
</comment>
<dbReference type="PANTHER" id="PTHR12385:SF88">
    <property type="entry name" value="CHOLINE TRANSPORTER-LIKE PROTEIN CTL1"/>
    <property type="match status" value="1"/>
</dbReference>
<feature type="transmembrane region" description="Helical" evidence="7">
    <location>
        <begin position="535"/>
        <end position="552"/>
    </location>
</feature>
<accession>A0A178F749</accession>
<keyword evidence="3 7" id="KW-0812">Transmembrane</keyword>
<dbReference type="GO" id="GO:0022857">
    <property type="term" value="F:transmembrane transporter activity"/>
    <property type="evidence" value="ECO:0007669"/>
    <property type="project" value="InterPro"/>
</dbReference>
<evidence type="ECO:0000256" key="5">
    <source>
        <dbReference type="ARBA" id="ARBA00023136"/>
    </source>
</evidence>
<proteinExistence type="inferred from homology"/>
<feature type="transmembrane region" description="Helical" evidence="7">
    <location>
        <begin position="792"/>
        <end position="813"/>
    </location>
</feature>
<feature type="compositionally biased region" description="Basic and acidic residues" evidence="6">
    <location>
        <begin position="258"/>
        <end position="273"/>
    </location>
</feature>
<gene>
    <name evidence="8" type="ORF">A7C99_1101</name>
</gene>
<dbReference type="GO" id="GO:0005886">
    <property type="term" value="C:plasma membrane"/>
    <property type="evidence" value="ECO:0007669"/>
    <property type="project" value="TreeGrafter"/>
</dbReference>
<feature type="transmembrane region" description="Helical" evidence="7">
    <location>
        <begin position="616"/>
        <end position="636"/>
    </location>
</feature>
<feature type="transmembrane region" description="Helical" evidence="7">
    <location>
        <begin position="495"/>
        <end position="515"/>
    </location>
</feature>
<comment type="similarity">
    <text evidence="2">Belongs to the CTL (choline transporter-like) family.</text>
</comment>
<evidence type="ECO:0000256" key="2">
    <source>
        <dbReference type="ARBA" id="ARBA00007168"/>
    </source>
</evidence>
<feature type="region of interest" description="Disordered" evidence="6">
    <location>
        <begin position="244"/>
        <end position="323"/>
    </location>
</feature>
<evidence type="ECO:0000313" key="9">
    <source>
        <dbReference type="Proteomes" id="UP000243015"/>
    </source>
</evidence>
<dbReference type="Proteomes" id="UP000243015">
    <property type="component" value="Unassembled WGS sequence"/>
</dbReference>
<dbReference type="InterPro" id="IPR007603">
    <property type="entry name" value="Choline_transptr-like"/>
</dbReference>
<organism evidence="8 9">
    <name type="scientific">Trichophyton rubrum</name>
    <name type="common">Athlete's foot fungus</name>
    <name type="synonym">Epidermophyton rubrum</name>
    <dbReference type="NCBI Taxonomy" id="5551"/>
    <lineage>
        <taxon>Eukaryota</taxon>
        <taxon>Fungi</taxon>
        <taxon>Dikarya</taxon>
        <taxon>Ascomycota</taxon>
        <taxon>Pezizomycotina</taxon>
        <taxon>Eurotiomycetes</taxon>
        <taxon>Eurotiomycetidae</taxon>
        <taxon>Onygenales</taxon>
        <taxon>Arthrodermataceae</taxon>
        <taxon>Trichophyton</taxon>
    </lineage>
</organism>
<comment type="subcellular location">
    <subcellularLocation>
        <location evidence="1">Membrane</location>
        <topology evidence="1">Multi-pass membrane protein</topology>
    </subcellularLocation>
</comment>
<protein>
    <recommendedName>
        <fullName evidence="10">Ctl transporter</fullName>
    </recommendedName>
</protein>
<keyword evidence="5 7" id="KW-0472">Membrane</keyword>
<dbReference type="PANTHER" id="PTHR12385">
    <property type="entry name" value="CHOLINE TRANSPORTER-LIKE (SLC FAMILY 44)"/>
    <property type="match status" value="1"/>
</dbReference>
<name>A0A178F749_TRIRU</name>
<feature type="compositionally biased region" description="Acidic residues" evidence="6">
    <location>
        <begin position="302"/>
        <end position="312"/>
    </location>
</feature>
<sequence>MYQGADEAEEDGSAALVGHVICEYDLHRLTLPTARQQPRPHVECTSPVIVIVIVIVIVVVVVFFSRRKHIVTVTSSSLSLRRNFELRTSNVSTSSFWPLACRILGFTLSVSLVCGFWEPCAGGGVCGAVLPALEANYCYASRFLSQSQSRIAPGDSSPPREFGDRSRRPDRQATRPPPSRPYLQRALGNPYSSTASQTFAFSPRSSVHHAPLFHSNNEHLPEEDDERDAADFYALQRSRRHFGASRLAESSEGDEGEDSKHSEHSTGQEDEYSRGTGIRSSWHGKASVIGPAGKTATKSLEEQPEENEEDVSEGSPSSGKGRMVEVRLEDSIKTDAVNVDYDDDDPPPEFTAGGPPIRQFQNQSSHLGDDDDDEFQTNAGFIDRESDKQALLNNARPPSSIASEMPTTSMARGDPEPPMHDMFWGHMFLLCLSGLFATSFIVYLHTTAPTKLPLLGDTIYATLHSSFGLLGTYTIISIFVALLWLALLRSYVRPLVFTMLIAVPVILISFSLYPFISSFKGTWHGSSIQDKVMRWGSIVPAVMAATWIYSVVKGRHATGKAIDILEFSCRILAANPALLLLGFATIALIALWSWAWILMFTRVFLGGHLASGGKRFFIIDIGTWWLGVYFILVYLWSLGVIAGIQRTTTAAVVSQWYFHRNATPSPTSHDVIRAAFTHALTTLFGTICLSTLLSLLVRIPLIVLPRRISSMLSLVAYSCVPTPIAALTNPLTLTYAAIHSQPLVASARSLNQMVFLAPSAATAMTFHPRTFSDASRTDYYSSTLMPYRLAKMLLHATRFMMSLALGFGGWVSTARSLQVSGADGSKGSTMRGSLYAYIVGLIAGTIGWGVLSAMEGVLAGVVDAAVVCWASEVGSVRREARYCREAGHLFGGGSADRMDIEDRSPRFD</sequence>
<feature type="transmembrane region" description="Helical" evidence="7">
    <location>
        <begin position="572"/>
        <end position="596"/>
    </location>
</feature>
<reference evidence="8 9" key="1">
    <citation type="submission" date="2016-05" db="EMBL/GenBank/DDBJ databases">
        <title>Genome sequencing of Trichophyton rubrum CMCC(F)T1i isolated from hair.</title>
        <authorList>
            <person name="Zhan P."/>
            <person name="Tao Y."/>
            <person name="Liu W."/>
        </authorList>
    </citation>
    <scope>NUCLEOTIDE SEQUENCE [LARGE SCALE GENOMIC DNA]</scope>
    <source>
        <strain evidence="9">CMCC(F)T1i</strain>
    </source>
</reference>
<feature type="transmembrane region" description="Helical" evidence="7">
    <location>
        <begin position="466"/>
        <end position="488"/>
    </location>
</feature>
<dbReference type="AlphaFoldDB" id="A0A178F749"/>
<evidence type="ECO:0000256" key="4">
    <source>
        <dbReference type="ARBA" id="ARBA00022989"/>
    </source>
</evidence>
<evidence type="ECO:0000256" key="6">
    <source>
        <dbReference type="SAM" id="MobiDB-lite"/>
    </source>
</evidence>
<evidence type="ECO:0000256" key="1">
    <source>
        <dbReference type="ARBA" id="ARBA00004141"/>
    </source>
</evidence>
<keyword evidence="4 7" id="KW-1133">Transmembrane helix</keyword>
<feature type="transmembrane region" description="Helical" evidence="7">
    <location>
        <begin position="427"/>
        <end position="446"/>
    </location>
</feature>
<dbReference type="Pfam" id="PF04515">
    <property type="entry name" value="Choline_transpo"/>
    <property type="match status" value="1"/>
</dbReference>
<dbReference type="EMBL" id="LHPM01000009">
    <property type="protein sequence ID" value="OAL67968.1"/>
    <property type="molecule type" value="Genomic_DNA"/>
</dbReference>
<feature type="transmembrane region" description="Helical" evidence="7">
    <location>
        <begin position="48"/>
        <end position="65"/>
    </location>
</feature>
<feature type="compositionally biased region" description="Basic and acidic residues" evidence="6">
    <location>
        <begin position="161"/>
        <end position="173"/>
    </location>
</feature>
<feature type="transmembrane region" description="Helical" evidence="7">
    <location>
        <begin position="683"/>
        <end position="703"/>
    </location>
</feature>
<feature type="region of interest" description="Disordered" evidence="6">
    <location>
        <begin position="335"/>
        <end position="377"/>
    </location>
</feature>
<evidence type="ECO:0000256" key="3">
    <source>
        <dbReference type="ARBA" id="ARBA00022692"/>
    </source>
</evidence>
<evidence type="ECO:0000313" key="8">
    <source>
        <dbReference type="EMBL" id="OAL67968.1"/>
    </source>
</evidence>
<evidence type="ECO:0000256" key="7">
    <source>
        <dbReference type="SAM" id="Phobius"/>
    </source>
</evidence>
<feature type="transmembrane region" description="Helical" evidence="7">
    <location>
        <begin position="834"/>
        <end position="851"/>
    </location>
</feature>
<feature type="region of interest" description="Disordered" evidence="6">
    <location>
        <begin position="149"/>
        <end position="195"/>
    </location>
</feature>